<gene>
    <name evidence="3" type="ORF">IMC76_05310</name>
</gene>
<accession>A0A7M1LDJ9</accession>
<dbReference type="InterPro" id="IPR003423">
    <property type="entry name" value="OMP_efflux"/>
</dbReference>
<evidence type="ECO:0000313" key="3">
    <source>
        <dbReference type="EMBL" id="QOQ86649.1"/>
    </source>
</evidence>
<dbReference type="RefSeq" id="WP_025802904.1">
    <property type="nucleotide sequence ID" value="NZ_CP053842.1"/>
</dbReference>
<proteinExistence type="inferred from homology"/>
<dbReference type="EMBL" id="CP063078">
    <property type="protein sequence ID" value="QOQ86649.1"/>
    <property type="molecule type" value="Genomic_DNA"/>
</dbReference>
<dbReference type="InterPro" id="IPR010131">
    <property type="entry name" value="MdtP/NodT-like"/>
</dbReference>
<reference evidence="3 4" key="1">
    <citation type="submission" date="2020-10" db="EMBL/GenBank/DDBJ databases">
        <title>Campylobacter and Helicobacter PacBio genomes.</title>
        <authorList>
            <person name="Lane C."/>
        </authorList>
    </citation>
    <scope>NUCLEOTIDE SEQUENCE [LARGE SCALE GENOMIC DNA]</scope>
    <source>
        <strain evidence="3 4">2016D-0077</strain>
    </source>
</reference>
<dbReference type="AlphaFoldDB" id="A0A7M1LDJ9"/>
<protein>
    <submittedName>
        <fullName evidence="3">TolC family protein</fullName>
    </submittedName>
</protein>
<sequence length="439" mass="49766">MKKLLILILLVNLATANKKPNNDEYSFFYILHTALKNSVVIDIAKSDVKASKAQLKARKSTNYPNFYISANTGYSKTYDDYAGSVYVGNDNLSSNNDFQNSVSLILSYDIYKFGSDSYAIEAAKEGVKSKNYEVCVKGIELSLEVLNAYHRALTLKNRIEIYESLKVINELISSYSIRLNEAGELDKISTTNKKLDLVNLNSQILKSKTELRVILNHLSALSNLNLVESNLPKSFNVSYTYPKFIKFENTYKSKSLEAQEMSAKYSITSNERSKYPTISLYARYDFYGQDRDNFGGSISDMKKHGYRVGINFTWSLFDGFRKDSELDSSKAQLERVILEKRQAKLEYEKEIADLLAFLENKDETENILKELVNESKKNEANIKRLQKSGEKSKLEALDSTIKTLQNIIELTDYKLESEAKLIRADILANQGAGCIGAVE</sequence>
<organism evidence="3 4">
    <name type="scientific">Campylobacter corcagiensis</name>
    <dbReference type="NCBI Taxonomy" id="1448857"/>
    <lineage>
        <taxon>Bacteria</taxon>
        <taxon>Pseudomonadati</taxon>
        <taxon>Campylobacterota</taxon>
        <taxon>Epsilonproteobacteria</taxon>
        <taxon>Campylobacterales</taxon>
        <taxon>Campylobacteraceae</taxon>
        <taxon>Campylobacter</taxon>
    </lineage>
</organism>
<dbReference type="PANTHER" id="PTHR30203:SF30">
    <property type="entry name" value="OUTER MEMBRANE PROTEIN-RELATED"/>
    <property type="match status" value="1"/>
</dbReference>
<name>A0A7M1LDJ9_9BACT</name>
<comment type="similarity">
    <text evidence="1">Belongs to the outer membrane factor (OMF) (TC 1.B.17) family.</text>
</comment>
<dbReference type="OrthoDB" id="5363612at2"/>
<keyword evidence="4" id="KW-1185">Reference proteome</keyword>
<evidence type="ECO:0000313" key="4">
    <source>
        <dbReference type="Proteomes" id="UP000594749"/>
    </source>
</evidence>
<evidence type="ECO:0000256" key="2">
    <source>
        <dbReference type="SAM" id="Coils"/>
    </source>
</evidence>
<dbReference type="Pfam" id="PF02321">
    <property type="entry name" value="OEP"/>
    <property type="match status" value="2"/>
</dbReference>
<dbReference type="Proteomes" id="UP000594749">
    <property type="component" value="Chromosome"/>
</dbReference>
<dbReference type="SUPFAM" id="SSF56954">
    <property type="entry name" value="Outer membrane efflux proteins (OEP)"/>
    <property type="match status" value="1"/>
</dbReference>
<dbReference type="Gene3D" id="1.20.1600.10">
    <property type="entry name" value="Outer membrane efflux proteins (OEP)"/>
    <property type="match status" value="1"/>
</dbReference>
<dbReference type="GO" id="GO:0015562">
    <property type="term" value="F:efflux transmembrane transporter activity"/>
    <property type="evidence" value="ECO:0007669"/>
    <property type="project" value="InterPro"/>
</dbReference>
<keyword evidence="2" id="KW-0175">Coiled coil</keyword>
<dbReference type="PANTHER" id="PTHR30203">
    <property type="entry name" value="OUTER MEMBRANE CATION EFFLUX PROTEIN"/>
    <property type="match status" value="1"/>
</dbReference>
<evidence type="ECO:0000256" key="1">
    <source>
        <dbReference type="ARBA" id="ARBA00007613"/>
    </source>
</evidence>
<feature type="coiled-coil region" evidence="2">
    <location>
        <begin position="326"/>
        <end position="388"/>
    </location>
</feature>